<dbReference type="GO" id="GO:0033890">
    <property type="term" value="F:ribonuclease D activity"/>
    <property type="evidence" value="ECO:0007669"/>
    <property type="project" value="UniProtKB-EC"/>
</dbReference>
<dbReference type="Proteomes" id="UP000582837">
    <property type="component" value="Unassembled WGS sequence"/>
</dbReference>
<organism evidence="2 3">
    <name type="scientific">Longimicrobium terrae</name>
    <dbReference type="NCBI Taxonomy" id="1639882"/>
    <lineage>
        <taxon>Bacteria</taxon>
        <taxon>Pseudomonadati</taxon>
        <taxon>Gemmatimonadota</taxon>
        <taxon>Longimicrobiia</taxon>
        <taxon>Longimicrobiales</taxon>
        <taxon>Longimicrobiaceae</taxon>
        <taxon>Longimicrobium</taxon>
    </lineage>
</organism>
<dbReference type="GO" id="GO:0008408">
    <property type="term" value="F:3'-5' exonuclease activity"/>
    <property type="evidence" value="ECO:0007669"/>
    <property type="project" value="InterPro"/>
</dbReference>
<dbReference type="SMART" id="SM00474">
    <property type="entry name" value="35EXOc"/>
    <property type="match status" value="1"/>
</dbReference>
<dbReference type="Pfam" id="PF00570">
    <property type="entry name" value="HRDC"/>
    <property type="match status" value="2"/>
</dbReference>
<dbReference type="InterPro" id="IPR002121">
    <property type="entry name" value="HRDC_dom"/>
</dbReference>
<dbReference type="CDD" id="cd06142">
    <property type="entry name" value="RNaseD_exo"/>
    <property type="match status" value="1"/>
</dbReference>
<dbReference type="SUPFAM" id="SSF47819">
    <property type="entry name" value="HRDC-like"/>
    <property type="match status" value="2"/>
</dbReference>
<dbReference type="EC" id="3.1.13.5" evidence="2"/>
<dbReference type="InterPro" id="IPR051086">
    <property type="entry name" value="RNase_D-like"/>
</dbReference>
<dbReference type="Pfam" id="PF01612">
    <property type="entry name" value="DNA_pol_A_exo1"/>
    <property type="match status" value="1"/>
</dbReference>
<dbReference type="PANTHER" id="PTHR47649">
    <property type="entry name" value="RIBONUCLEASE D"/>
    <property type="match status" value="1"/>
</dbReference>
<protein>
    <submittedName>
        <fullName evidence="2">Ribonuclease D</fullName>
        <ecNumber evidence="2">3.1.13.5</ecNumber>
    </submittedName>
</protein>
<dbReference type="RefSeq" id="WP_170035138.1">
    <property type="nucleotide sequence ID" value="NZ_JABDTL010000001.1"/>
</dbReference>
<dbReference type="AlphaFoldDB" id="A0A841H5C5"/>
<dbReference type="InterPro" id="IPR002562">
    <property type="entry name" value="3'-5'_exonuclease_dom"/>
</dbReference>
<proteinExistence type="predicted"/>
<dbReference type="InterPro" id="IPR012337">
    <property type="entry name" value="RNaseH-like_sf"/>
</dbReference>
<keyword evidence="2" id="KW-0378">Hydrolase</keyword>
<dbReference type="SUPFAM" id="SSF53098">
    <property type="entry name" value="Ribonuclease H-like"/>
    <property type="match status" value="1"/>
</dbReference>
<dbReference type="Gene3D" id="3.30.420.10">
    <property type="entry name" value="Ribonuclease H-like superfamily/Ribonuclease H"/>
    <property type="match status" value="1"/>
</dbReference>
<name>A0A841H5C5_9BACT</name>
<reference evidence="2 3" key="1">
    <citation type="submission" date="2020-08" db="EMBL/GenBank/DDBJ databases">
        <title>Genomic Encyclopedia of Type Strains, Phase IV (KMG-IV): sequencing the most valuable type-strain genomes for metagenomic binning, comparative biology and taxonomic classification.</title>
        <authorList>
            <person name="Goeker M."/>
        </authorList>
    </citation>
    <scope>NUCLEOTIDE SEQUENCE [LARGE SCALE GENOMIC DNA]</scope>
    <source>
        <strain evidence="2 3">DSM 29007</strain>
    </source>
</reference>
<dbReference type="PROSITE" id="PS50967">
    <property type="entry name" value="HRDC"/>
    <property type="match status" value="2"/>
</dbReference>
<feature type="domain" description="HRDC" evidence="1">
    <location>
        <begin position="219"/>
        <end position="299"/>
    </location>
</feature>
<dbReference type="GO" id="GO:0003676">
    <property type="term" value="F:nucleic acid binding"/>
    <property type="evidence" value="ECO:0007669"/>
    <property type="project" value="InterPro"/>
</dbReference>
<dbReference type="InterPro" id="IPR010997">
    <property type="entry name" value="HRDC-like_sf"/>
</dbReference>
<dbReference type="GO" id="GO:0000166">
    <property type="term" value="F:nucleotide binding"/>
    <property type="evidence" value="ECO:0007669"/>
    <property type="project" value="InterPro"/>
</dbReference>
<comment type="caution">
    <text evidence="2">The sequence shown here is derived from an EMBL/GenBank/DDBJ whole genome shotgun (WGS) entry which is preliminary data.</text>
</comment>
<sequence length="384" mass="43619">MRGSLTTGDMDYELIEDPERLRTLVSELRAEPLLGVDTEAAGYHRYFDRLSLVQVSSRTTHWLIDPFAVGDLSPLGEVLGDPAIEKIFHDADYDVRILDRDAGLHLSGLFDTQIAAAFLGEKQLGLGNIAEKYLGLKLPKEFQRADWAERPLSEGMKQYAASDTAHLPELRDRLRAALEERGRLHWAQEEFIRREGTRWTEPEDGREAYMRTKGARDLTPRGLAILRELHEWREGVARERDQATFRILGNQALLEMSASPPPSARDLPSVNGISEGLAQRRGRDIMAAVQRGLDVPEAELPRWPRSPRWERDPEQEARVETLRDVRARAAETLELDPGFLMSRALLDELARVQPRTREELERVPGIRAWQVEAVGDVMLKALSR</sequence>
<dbReference type="InterPro" id="IPR044876">
    <property type="entry name" value="HRDC_dom_sf"/>
</dbReference>
<dbReference type="Gene3D" id="1.10.150.80">
    <property type="entry name" value="HRDC domain"/>
    <property type="match status" value="2"/>
</dbReference>
<dbReference type="PANTHER" id="PTHR47649:SF1">
    <property type="entry name" value="RIBONUCLEASE D"/>
    <property type="match status" value="1"/>
</dbReference>
<evidence type="ECO:0000259" key="1">
    <source>
        <dbReference type="PROSITE" id="PS50967"/>
    </source>
</evidence>
<dbReference type="EMBL" id="JACHIA010000021">
    <property type="protein sequence ID" value="MBB6073086.1"/>
    <property type="molecule type" value="Genomic_DNA"/>
</dbReference>
<gene>
    <name evidence="2" type="ORF">HNQ61_004753</name>
</gene>
<evidence type="ECO:0000313" key="3">
    <source>
        <dbReference type="Proteomes" id="UP000582837"/>
    </source>
</evidence>
<dbReference type="InterPro" id="IPR036397">
    <property type="entry name" value="RNaseH_sf"/>
</dbReference>
<dbReference type="SMART" id="SM00341">
    <property type="entry name" value="HRDC"/>
    <property type="match status" value="2"/>
</dbReference>
<dbReference type="GO" id="GO:0006139">
    <property type="term" value="P:nucleobase-containing compound metabolic process"/>
    <property type="evidence" value="ECO:0007669"/>
    <property type="project" value="InterPro"/>
</dbReference>
<feature type="domain" description="HRDC" evidence="1">
    <location>
        <begin position="312"/>
        <end position="384"/>
    </location>
</feature>
<evidence type="ECO:0000313" key="2">
    <source>
        <dbReference type="EMBL" id="MBB6073086.1"/>
    </source>
</evidence>
<keyword evidence="3" id="KW-1185">Reference proteome</keyword>
<accession>A0A841H5C5</accession>